<evidence type="ECO:0000313" key="1">
    <source>
        <dbReference type="EMBL" id="MRX80793.1"/>
    </source>
</evidence>
<dbReference type="Proteomes" id="UP000470010">
    <property type="component" value="Unassembled WGS sequence"/>
</dbReference>
<gene>
    <name evidence="1" type="ORF">GJE22_09385</name>
</gene>
<comment type="caution">
    <text evidence="1">The sequence shown here is derived from an EMBL/GenBank/DDBJ whole genome shotgun (WGS) entry which is preliminary data.</text>
</comment>
<evidence type="ECO:0000313" key="2">
    <source>
        <dbReference type="Proteomes" id="UP000470010"/>
    </source>
</evidence>
<dbReference type="EMBL" id="VTFZ01000014">
    <property type="protein sequence ID" value="MRX80793.1"/>
    <property type="molecule type" value="Genomic_DNA"/>
</dbReference>
<dbReference type="RefSeq" id="WP_144688834.1">
    <property type="nucleotide sequence ID" value="NZ_VLLQ01000013.1"/>
</dbReference>
<organism evidence="1 2">
    <name type="scientific">Enorma shizhengliae</name>
    <dbReference type="NCBI Taxonomy" id="2606615"/>
    <lineage>
        <taxon>Bacteria</taxon>
        <taxon>Bacillati</taxon>
        <taxon>Actinomycetota</taxon>
        <taxon>Coriobacteriia</taxon>
        <taxon>Coriobacteriales</taxon>
        <taxon>Coriobacteriaceae</taxon>
        <taxon>Enorma</taxon>
    </lineage>
</organism>
<sequence>MFYSYVELEDGTQVAYSNVLDDGVVEVSIERPVDLGFDTARCTLPAFEWSGIEGFTDDDMTYLNTFIHNNAPLILRLAREASKTHA</sequence>
<accession>A0A7K0GAD7</accession>
<keyword evidence="2" id="KW-1185">Reference proteome</keyword>
<name>A0A7K0GAD7_9ACTN</name>
<dbReference type="AlphaFoldDB" id="A0A7K0GAD7"/>
<protein>
    <submittedName>
        <fullName evidence="1">Uncharacterized protein</fullName>
    </submittedName>
</protein>
<reference evidence="2" key="1">
    <citation type="submission" date="2019-08" db="EMBL/GenBank/DDBJ databases">
        <title>Arthrobacter sp. nov., isolated from plateau pika and Tibetan wild ass.</title>
        <authorList>
            <person name="Ge Y."/>
        </authorList>
    </citation>
    <scope>NUCLEOTIDE SEQUENCE [LARGE SCALE GENOMIC DNA]</scope>
    <source>
        <strain evidence="2">HF-1365</strain>
    </source>
</reference>
<proteinExistence type="predicted"/>